<accession>A0A2J5HZ97</accession>
<reference evidence="3" key="1">
    <citation type="submission" date="2017-12" db="EMBL/GenBank/DDBJ databases">
        <authorList>
            <consortium name="DOE Joint Genome Institute"/>
            <person name="Mondo S.J."/>
            <person name="Kjaerbolling I."/>
            <person name="Vesth T.C."/>
            <person name="Frisvad J.C."/>
            <person name="Nybo J.L."/>
            <person name="Theobald S."/>
            <person name="Kuo A."/>
            <person name="Bowyer P."/>
            <person name="Matsuda Y."/>
            <person name="Lyhne E.K."/>
            <person name="Kogle M.E."/>
            <person name="Clum A."/>
            <person name="Lipzen A."/>
            <person name="Salamov A."/>
            <person name="Ngan C.Y."/>
            <person name="Daum C."/>
            <person name="Chiniquy J."/>
            <person name="Barry K."/>
            <person name="LaButti K."/>
            <person name="Haridas S."/>
            <person name="Simmons B.A."/>
            <person name="Magnuson J.K."/>
            <person name="Mortensen U.H."/>
            <person name="Larsen T.O."/>
            <person name="Grigoriev I.V."/>
            <person name="Baker S.E."/>
            <person name="Andersen M.R."/>
            <person name="Nordberg H.P."/>
            <person name="Cantor M.N."/>
            <person name="Hua S.X."/>
        </authorList>
    </citation>
    <scope>NUCLEOTIDE SEQUENCE [LARGE SCALE GENOMIC DNA]</scope>
    <source>
        <strain evidence="3">IBT 19404</strain>
    </source>
</reference>
<dbReference type="AlphaFoldDB" id="A0A2J5HZ97"/>
<evidence type="ECO:0000313" key="3">
    <source>
        <dbReference type="Proteomes" id="UP000235023"/>
    </source>
</evidence>
<protein>
    <submittedName>
        <fullName evidence="2">Uncharacterized protein</fullName>
    </submittedName>
</protein>
<proteinExistence type="predicted"/>
<evidence type="ECO:0000313" key="2">
    <source>
        <dbReference type="EMBL" id="PLN82762.1"/>
    </source>
</evidence>
<dbReference type="Proteomes" id="UP000235023">
    <property type="component" value="Unassembled WGS sequence"/>
</dbReference>
<organism evidence="2 3">
    <name type="scientific">Aspergillus taichungensis</name>
    <dbReference type="NCBI Taxonomy" id="482145"/>
    <lineage>
        <taxon>Eukaryota</taxon>
        <taxon>Fungi</taxon>
        <taxon>Dikarya</taxon>
        <taxon>Ascomycota</taxon>
        <taxon>Pezizomycotina</taxon>
        <taxon>Eurotiomycetes</taxon>
        <taxon>Eurotiomycetidae</taxon>
        <taxon>Eurotiales</taxon>
        <taxon>Aspergillaceae</taxon>
        <taxon>Aspergillus</taxon>
        <taxon>Aspergillus subgen. Circumdati</taxon>
    </lineage>
</organism>
<sequence>MIHHLTPITPHTSHLTSSTPHHNFIQNITSHQTVEILSTLDLNFHRKVSSSPSLIQEWLSPRRSKGLDPGDSPAKILSSVYRAIATTPSTPDYLSGSESRSCRCPSAVRQLSSRAGTRKTRSDPAMGLKIGRHSHNCSNRYVYQAGRR</sequence>
<keyword evidence="3" id="KW-1185">Reference proteome</keyword>
<evidence type="ECO:0000256" key="1">
    <source>
        <dbReference type="SAM" id="MobiDB-lite"/>
    </source>
</evidence>
<feature type="region of interest" description="Disordered" evidence="1">
    <location>
        <begin position="1"/>
        <end position="20"/>
    </location>
</feature>
<gene>
    <name evidence="2" type="ORF">BDW42DRAFT_74620</name>
</gene>
<name>A0A2J5HZ97_9EURO</name>
<dbReference type="EMBL" id="KZ559524">
    <property type="protein sequence ID" value="PLN82762.1"/>
    <property type="molecule type" value="Genomic_DNA"/>
</dbReference>